<keyword evidence="4" id="KW-0862">Zinc</keyword>
<dbReference type="Gene3D" id="3.40.50.10310">
    <property type="entry name" value="Creatininase"/>
    <property type="match status" value="1"/>
</dbReference>
<dbReference type="PANTHER" id="PTHR35005">
    <property type="entry name" value="3-DEHYDRO-SCYLLO-INOSOSE HYDROLASE"/>
    <property type="match status" value="1"/>
</dbReference>
<dbReference type="RefSeq" id="WP_219873079.1">
    <property type="nucleotide sequence ID" value="NZ_JAHZIJ010000009.1"/>
</dbReference>
<comment type="caution">
    <text evidence="6">The sequence shown here is derived from an EMBL/GenBank/DDBJ whole genome shotgun (WGS) entry which is preliminary data.</text>
</comment>
<evidence type="ECO:0000313" key="7">
    <source>
        <dbReference type="Proteomes" id="UP000812277"/>
    </source>
</evidence>
<evidence type="ECO:0000256" key="1">
    <source>
        <dbReference type="ARBA" id="ARBA00001947"/>
    </source>
</evidence>
<dbReference type="Pfam" id="PF02633">
    <property type="entry name" value="Creatininase"/>
    <property type="match status" value="1"/>
</dbReference>
<dbReference type="Proteomes" id="UP000812277">
    <property type="component" value="Unassembled WGS sequence"/>
</dbReference>
<protein>
    <submittedName>
        <fullName evidence="6">Creatininase family protein</fullName>
    </submittedName>
</protein>
<organism evidence="6 7">
    <name type="scientific">Paenibacillus oenotherae</name>
    <dbReference type="NCBI Taxonomy" id="1435645"/>
    <lineage>
        <taxon>Bacteria</taxon>
        <taxon>Bacillati</taxon>
        <taxon>Bacillota</taxon>
        <taxon>Bacilli</taxon>
        <taxon>Bacillales</taxon>
        <taxon>Paenibacillaceae</taxon>
        <taxon>Paenibacillus</taxon>
    </lineage>
</organism>
<evidence type="ECO:0000256" key="4">
    <source>
        <dbReference type="ARBA" id="ARBA00022833"/>
    </source>
</evidence>
<reference evidence="6 7" key="1">
    <citation type="submission" date="2021-07" db="EMBL/GenBank/DDBJ databases">
        <title>Paenibacillus radiodurans sp. nov., isolated from the southeastern edge of Tengger Desert.</title>
        <authorList>
            <person name="Zhang G."/>
        </authorList>
    </citation>
    <scope>NUCLEOTIDE SEQUENCE [LARGE SCALE GENOMIC DNA]</scope>
    <source>
        <strain evidence="6 7">DT7-4</strain>
    </source>
</reference>
<keyword evidence="7" id="KW-1185">Reference proteome</keyword>
<accession>A0ABS7D7H3</accession>
<sequence>MRTRYEGTVWNDRFLPRLTTEEIAAIPKDTALLILPIASVEQHGNHLPVFTDSLLNESLITGAIELLPDDVQVWLLPPLQYGKSNEHTGFSGTFSLSTSALQGVLADLTRSMKADGWKKLMIINSHGGNPEIITLAARDARVELDLEIFCVNTGGLYVEESLPARELEYGIHGGALETSLMLAVKPDWVHTDRYTAEYPAFAECSCFKLGGEVSFNWKTKDISHTGVIGDPALSTAEAGVQIYRRVTRQIADMMLAALVFKTQR</sequence>
<dbReference type="PANTHER" id="PTHR35005:SF1">
    <property type="entry name" value="2-AMINO-5-FORMYLAMINO-6-RIBOSYLAMINOPYRIMIDIN-4(3H)-ONE 5'-MONOPHOSPHATE DEFORMYLASE"/>
    <property type="match status" value="1"/>
</dbReference>
<proteinExistence type="inferred from homology"/>
<evidence type="ECO:0000256" key="5">
    <source>
        <dbReference type="ARBA" id="ARBA00024029"/>
    </source>
</evidence>
<dbReference type="InterPro" id="IPR024087">
    <property type="entry name" value="Creatininase-like_sf"/>
</dbReference>
<comment type="cofactor">
    <cofactor evidence="1">
        <name>Zn(2+)</name>
        <dbReference type="ChEBI" id="CHEBI:29105"/>
    </cofactor>
</comment>
<keyword evidence="2" id="KW-0479">Metal-binding</keyword>
<dbReference type="EMBL" id="JAHZIJ010000009">
    <property type="protein sequence ID" value="MBW7475831.1"/>
    <property type="molecule type" value="Genomic_DNA"/>
</dbReference>
<dbReference type="SUPFAM" id="SSF102215">
    <property type="entry name" value="Creatininase"/>
    <property type="match status" value="1"/>
</dbReference>
<gene>
    <name evidence="6" type="ORF">K0T92_13835</name>
</gene>
<name>A0ABS7D7H3_9BACL</name>
<evidence type="ECO:0000256" key="2">
    <source>
        <dbReference type="ARBA" id="ARBA00022723"/>
    </source>
</evidence>
<evidence type="ECO:0000313" key="6">
    <source>
        <dbReference type="EMBL" id="MBW7475831.1"/>
    </source>
</evidence>
<evidence type="ECO:0000256" key="3">
    <source>
        <dbReference type="ARBA" id="ARBA00022801"/>
    </source>
</evidence>
<keyword evidence="3" id="KW-0378">Hydrolase</keyword>
<dbReference type="InterPro" id="IPR003785">
    <property type="entry name" value="Creatininase/forma_Hydrolase"/>
</dbReference>
<comment type="similarity">
    <text evidence="5">Belongs to the creatininase superfamily.</text>
</comment>